<feature type="domain" description="RRM" evidence="8">
    <location>
        <begin position="52"/>
        <end position="130"/>
    </location>
</feature>
<dbReference type="SUPFAM" id="SSF54928">
    <property type="entry name" value="RNA-binding domain, RBD"/>
    <property type="match status" value="1"/>
</dbReference>
<dbReference type="PROSITE" id="PS50102">
    <property type="entry name" value="RRM"/>
    <property type="match status" value="1"/>
</dbReference>
<dbReference type="EMBL" id="CAWUHC010000088">
    <property type="protein sequence ID" value="CAK7230649.1"/>
    <property type="molecule type" value="Genomic_DNA"/>
</dbReference>
<dbReference type="PRINTS" id="PR01738">
    <property type="entry name" value="RNABINDINGM8"/>
</dbReference>
<dbReference type="InterPro" id="IPR033744">
    <property type="entry name" value="RRM_RBM8"/>
</dbReference>
<dbReference type="PANTHER" id="PTHR45894">
    <property type="entry name" value="RNA-BINDING PROTEIN 8A"/>
    <property type="match status" value="1"/>
</dbReference>
<dbReference type="InterPro" id="IPR012677">
    <property type="entry name" value="Nucleotide-bd_a/b_plait_sf"/>
</dbReference>
<evidence type="ECO:0000256" key="6">
    <source>
        <dbReference type="PROSITE-ProRule" id="PRU00176"/>
    </source>
</evidence>
<name>A0ABP0CEY3_9PEZI</name>
<evidence type="ECO:0000256" key="5">
    <source>
        <dbReference type="ARBA" id="ARBA00023242"/>
    </source>
</evidence>
<organism evidence="9 10">
    <name type="scientific">Sporothrix bragantina</name>
    <dbReference type="NCBI Taxonomy" id="671064"/>
    <lineage>
        <taxon>Eukaryota</taxon>
        <taxon>Fungi</taxon>
        <taxon>Dikarya</taxon>
        <taxon>Ascomycota</taxon>
        <taxon>Pezizomycotina</taxon>
        <taxon>Sordariomycetes</taxon>
        <taxon>Sordariomycetidae</taxon>
        <taxon>Ophiostomatales</taxon>
        <taxon>Ophiostomataceae</taxon>
        <taxon>Sporothrix</taxon>
    </lineage>
</organism>
<feature type="compositionally biased region" description="Acidic residues" evidence="7">
    <location>
        <begin position="1"/>
        <end position="10"/>
    </location>
</feature>
<keyword evidence="3" id="KW-0963">Cytoplasm</keyword>
<dbReference type="InterPro" id="IPR035979">
    <property type="entry name" value="RBD_domain_sf"/>
</dbReference>
<sequence>MADVEMEIDDAAPQTGLDDGGNNNSDAAAGGPRTADMQTHAKATAVRSIEGWIIIVTNVHEEADEEALHDMFSEFGEIKNMHLNLDRRSGYVKGYCLIEYPTLKEARAAIDGAHETKLLDQTVQVDFAFVRPPPAKVRNERDGRGRGERGDRDRGDRGRDRERDDDNRKEERDRSDEHRRGPPGGRTNRSRSRSPGAGADGA</sequence>
<dbReference type="InterPro" id="IPR000504">
    <property type="entry name" value="RRM_dom"/>
</dbReference>
<keyword evidence="10" id="KW-1185">Reference proteome</keyword>
<evidence type="ECO:0000313" key="9">
    <source>
        <dbReference type="EMBL" id="CAK7230649.1"/>
    </source>
</evidence>
<evidence type="ECO:0000256" key="3">
    <source>
        <dbReference type="ARBA" id="ARBA00022490"/>
    </source>
</evidence>
<keyword evidence="5" id="KW-0539">Nucleus</keyword>
<protein>
    <recommendedName>
        <fullName evidence="8">RRM domain-containing protein</fullName>
    </recommendedName>
</protein>
<evidence type="ECO:0000256" key="4">
    <source>
        <dbReference type="ARBA" id="ARBA00022884"/>
    </source>
</evidence>
<dbReference type="Gene3D" id="3.30.70.330">
    <property type="match status" value="1"/>
</dbReference>
<feature type="compositionally biased region" description="Low complexity" evidence="7">
    <location>
        <begin position="16"/>
        <end position="31"/>
    </location>
</feature>
<evidence type="ECO:0000259" key="8">
    <source>
        <dbReference type="PROSITE" id="PS50102"/>
    </source>
</evidence>
<feature type="compositionally biased region" description="Basic and acidic residues" evidence="7">
    <location>
        <begin position="137"/>
        <end position="180"/>
    </location>
</feature>
<dbReference type="Proteomes" id="UP001642406">
    <property type="component" value="Unassembled WGS sequence"/>
</dbReference>
<evidence type="ECO:0000256" key="1">
    <source>
        <dbReference type="ARBA" id="ARBA00004123"/>
    </source>
</evidence>
<feature type="region of interest" description="Disordered" evidence="7">
    <location>
        <begin position="130"/>
        <end position="202"/>
    </location>
</feature>
<gene>
    <name evidence="9" type="ORF">SBRCBS47491_007657</name>
</gene>
<comment type="caution">
    <text evidence="9">The sequence shown here is derived from an EMBL/GenBank/DDBJ whole genome shotgun (WGS) entry which is preliminary data.</text>
</comment>
<keyword evidence="4 6" id="KW-0694">RNA-binding</keyword>
<reference evidence="9 10" key="1">
    <citation type="submission" date="2024-01" db="EMBL/GenBank/DDBJ databases">
        <authorList>
            <person name="Allen C."/>
            <person name="Tagirdzhanova G."/>
        </authorList>
    </citation>
    <scope>NUCLEOTIDE SEQUENCE [LARGE SCALE GENOMIC DNA]</scope>
</reference>
<evidence type="ECO:0000256" key="2">
    <source>
        <dbReference type="ARBA" id="ARBA00004496"/>
    </source>
</evidence>
<evidence type="ECO:0000313" key="10">
    <source>
        <dbReference type="Proteomes" id="UP001642406"/>
    </source>
</evidence>
<dbReference type="CDD" id="cd12324">
    <property type="entry name" value="RRM_RBM8"/>
    <property type="match status" value="1"/>
</dbReference>
<dbReference type="InterPro" id="IPR008111">
    <property type="entry name" value="RNA-bd_8"/>
</dbReference>
<dbReference type="SMART" id="SM00360">
    <property type="entry name" value="RRM"/>
    <property type="match status" value="1"/>
</dbReference>
<comment type="subcellular location">
    <subcellularLocation>
        <location evidence="2">Cytoplasm</location>
    </subcellularLocation>
    <subcellularLocation>
        <location evidence="1">Nucleus</location>
    </subcellularLocation>
</comment>
<evidence type="ECO:0000256" key="7">
    <source>
        <dbReference type="SAM" id="MobiDB-lite"/>
    </source>
</evidence>
<proteinExistence type="predicted"/>
<accession>A0ABP0CEY3</accession>
<feature type="region of interest" description="Disordered" evidence="7">
    <location>
        <begin position="1"/>
        <end position="36"/>
    </location>
</feature>
<dbReference type="Pfam" id="PF00076">
    <property type="entry name" value="RRM_1"/>
    <property type="match status" value="1"/>
</dbReference>